<feature type="domain" description="tRNA nucleotidyltransferase/poly(A) polymerase RNA and SrmB- binding" evidence="10">
    <location>
        <begin position="178"/>
        <end position="211"/>
    </location>
</feature>
<dbReference type="STRING" id="215200.SAMN05216454_10287"/>
<dbReference type="Pfam" id="PF01743">
    <property type="entry name" value="PolyA_pol"/>
    <property type="match status" value="1"/>
</dbReference>
<reference evidence="11 12" key="1">
    <citation type="submission" date="2016-10" db="EMBL/GenBank/DDBJ databases">
        <authorList>
            <person name="de Groot N.N."/>
        </authorList>
    </citation>
    <scope>NUCLEOTIDE SEQUENCE [LARGE SCALE GENOMIC DNA]</scope>
    <source>
        <strain evidence="11 12">Calf135</strain>
    </source>
</reference>
<evidence type="ECO:0000256" key="3">
    <source>
        <dbReference type="ARBA" id="ARBA00022694"/>
    </source>
</evidence>
<dbReference type="InterPro" id="IPR043519">
    <property type="entry name" value="NT_sf"/>
</dbReference>
<dbReference type="SUPFAM" id="SSF81891">
    <property type="entry name" value="Poly A polymerase C-terminal region-like"/>
    <property type="match status" value="1"/>
</dbReference>
<accession>A0A1H8FDX0</accession>
<dbReference type="NCBIfam" id="NF009814">
    <property type="entry name" value="PRK13299.1"/>
    <property type="match status" value="1"/>
</dbReference>
<evidence type="ECO:0000256" key="8">
    <source>
        <dbReference type="RuleBase" id="RU003953"/>
    </source>
</evidence>
<dbReference type="Gene3D" id="1.10.3090.10">
    <property type="entry name" value="cca-adding enzyme, domain 2"/>
    <property type="match status" value="1"/>
</dbReference>
<dbReference type="AlphaFoldDB" id="A0A1H8FDX0"/>
<dbReference type="InterPro" id="IPR050264">
    <property type="entry name" value="Bact_CCA-adding_enz_type3_sf"/>
</dbReference>
<dbReference type="Pfam" id="PF12627">
    <property type="entry name" value="PolyA_pol_RNAbd"/>
    <property type="match status" value="1"/>
</dbReference>
<keyword evidence="2 8" id="KW-0808">Transferase</keyword>
<comment type="similarity">
    <text evidence="8">Belongs to the tRNA nucleotidyltransferase/poly(A) polymerase family.</text>
</comment>
<evidence type="ECO:0000259" key="10">
    <source>
        <dbReference type="Pfam" id="PF12627"/>
    </source>
</evidence>
<dbReference type="GO" id="GO:0000166">
    <property type="term" value="F:nucleotide binding"/>
    <property type="evidence" value="ECO:0007669"/>
    <property type="project" value="UniProtKB-KW"/>
</dbReference>
<keyword evidence="6" id="KW-0547">Nucleotide-binding</keyword>
<evidence type="ECO:0000259" key="9">
    <source>
        <dbReference type="Pfam" id="PF01743"/>
    </source>
</evidence>
<evidence type="ECO:0000256" key="1">
    <source>
        <dbReference type="ARBA" id="ARBA00001946"/>
    </source>
</evidence>
<sequence>MNNKLEKIFAPEIDSGANFIIEELEKNGYEGFVVGGCVRDTIMGRKPNDWDIATNAKPDEVMRIFRKTIPTGIEHGTVTVMINKVAYELTTYRIDGEYVDMRHPEKVEFSKNIVDDLSRRDFTINAMAYNKRIGLVDKFGGMDDIENKLIRCVGNPNKRFNEDALRMIRAVRFSAKLGFKIEEKTFQSILKNASNIKKISIERINKELEETIKFDPESLFLLNKMDISEYLFGVSLEKNNLKIAKKVDGFLREYNLYKKNEKELINALKRAFILEKLDVCNLKNILRKLRYSRKDIDMTSKLHSILKMNIYDHITDENMSTKERKVMIKYILKDTGDLLLAKYAIYSRFIEKNSNPTVCFSEFNDIIESGECFSTSQLDLNGKDIIENDIAKGAAVGILLNAMLEYVILNPKENEKEKLLAFAKNYKIM</sequence>
<evidence type="ECO:0000256" key="7">
    <source>
        <dbReference type="ARBA" id="ARBA00022842"/>
    </source>
</evidence>
<gene>
    <name evidence="11" type="ORF">SAMN05216454_10287</name>
</gene>
<evidence type="ECO:0000313" key="12">
    <source>
        <dbReference type="Proteomes" id="UP000199512"/>
    </source>
</evidence>
<evidence type="ECO:0000256" key="6">
    <source>
        <dbReference type="ARBA" id="ARBA00022741"/>
    </source>
</evidence>
<comment type="cofactor">
    <cofactor evidence="1">
        <name>Mg(2+)</name>
        <dbReference type="ChEBI" id="CHEBI:18420"/>
    </cofactor>
</comment>
<dbReference type="InterPro" id="IPR002646">
    <property type="entry name" value="PolA_pol_head_dom"/>
</dbReference>
<dbReference type="PANTHER" id="PTHR46173">
    <property type="entry name" value="CCA TRNA NUCLEOTIDYLTRANSFERASE 1, MITOCHONDRIAL"/>
    <property type="match status" value="1"/>
</dbReference>
<organism evidence="11 12">
    <name type="scientific">Peptostreptococcus russellii</name>
    <dbReference type="NCBI Taxonomy" id="215200"/>
    <lineage>
        <taxon>Bacteria</taxon>
        <taxon>Bacillati</taxon>
        <taxon>Bacillota</taxon>
        <taxon>Clostridia</taxon>
        <taxon>Peptostreptococcales</taxon>
        <taxon>Peptostreptococcaceae</taxon>
        <taxon>Peptostreptococcus</taxon>
    </lineage>
</organism>
<keyword evidence="7" id="KW-0460">Magnesium</keyword>
<evidence type="ECO:0000256" key="2">
    <source>
        <dbReference type="ARBA" id="ARBA00022679"/>
    </source>
</evidence>
<evidence type="ECO:0000313" key="11">
    <source>
        <dbReference type="EMBL" id="SEN29795.1"/>
    </source>
</evidence>
<keyword evidence="5" id="KW-0479">Metal-binding</keyword>
<dbReference type="GO" id="GO:0000049">
    <property type="term" value="F:tRNA binding"/>
    <property type="evidence" value="ECO:0007669"/>
    <property type="project" value="TreeGrafter"/>
</dbReference>
<dbReference type="GO" id="GO:0008033">
    <property type="term" value="P:tRNA processing"/>
    <property type="evidence" value="ECO:0007669"/>
    <property type="project" value="UniProtKB-KW"/>
</dbReference>
<name>A0A1H8FDX0_9FIRM</name>
<dbReference type="Gene3D" id="1.10.246.80">
    <property type="match status" value="1"/>
</dbReference>
<dbReference type="InterPro" id="IPR032828">
    <property type="entry name" value="PolyA_RNA-bd"/>
</dbReference>
<dbReference type="GO" id="GO:0016779">
    <property type="term" value="F:nucleotidyltransferase activity"/>
    <property type="evidence" value="ECO:0007669"/>
    <property type="project" value="UniProtKB-KW"/>
</dbReference>
<dbReference type="CDD" id="cd05398">
    <property type="entry name" value="NT_ClassII-CCAase"/>
    <property type="match status" value="1"/>
</dbReference>
<evidence type="ECO:0000256" key="5">
    <source>
        <dbReference type="ARBA" id="ARBA00022723"/>
    </source>
</evidence>
<dbReference type="SUPFAM" id="SSF81301">
    <property type="entry name" value="Nucleotidyltransferase"/>
    <property type="match status" value="1"/>
</dbReference>
<proteinExistence type="inferred from homology"/>
<dbReference type="EMBL" id="FODF01000002">
    <property type="protein sequence ID" value="SEN29795.1"/>
    <property type="molecule type" value="Genomic_DNA"/>
</dbReference>
<keyword evidence="8" id="KW-0694">RNA-binding</keyword>
<keyword evidence="4" id="KW-0548">Nucleotidyltransferase</keyword>
<dbReference type="Gene3D" id="3.30.460.10">
    <property type="entry name" value="Beta Polymerase, domain 2"/>
    <property type="match status" value="1"/>
</dbReference>
<feature type="domain" description="Poly A polymerase head" evidence="9">
    <location>
        <begin position="32"/>
        <end position="151"/>
    </location>
</feature>
<protein>
    <submittedName>
        <fullName evidence="11">tRNA nucleotidyltransferase (CCA-adding enzyme)</fullName>
    </submittedName>
</protein>
<keyword evidence="3" id="KW-0819">tRNA processing</keyword>
<dbReference type="GO" id="GO:0046872">
    <property type="term" value="F:metal ion binding"/>
    <property type="evidence" value="ECO:0007669"/>
    <property type="project" value="UniProtKB-KW"/>
</dbReference>
<keyword evidence="12" id="KW-1185">Reference proteome</keyword>
<evidence type="ECO:0000256" key="4">
    <source>
        <dbReference type="ARBA" id="ARBA00022695"/>
    </source>
</evidence>
<dbReference type="Proteomes" id="UP000199512">
    <property type="component" value="Unassembled WGS sequence"/>
</dbReference>
<dbReference type="PANTHER" id="PTHR46173:SF1">
    <property type="entry name" value="CCA TRNA NUCLEOTIDYLTRANSFERASE 1, MITOCHONDRIAL"/>
    <property type="match status" value="1"/>
</dbReference>